<dbReference type="AlphaFoldDB" id="A0A6L2P391"/>
<reference evidence="1" key="1">
    <citation type="journal article" date="2019" name="Sci. Rep.">
        <title>Draft genome of Tanacetum cinerariifolium, the natural source of mosquito coil.</title>
        <authorList>
            <person name="Yamashiro T."/>
            <person name="Shiraishi A."/>
            <person name="Satake H."/>
            <person name="Nakayama K."/>
        </authorList>
    </citation>
    <scope>NUCLEOTIDE SEQUENCE</scope>
</reference>
<name>A0A6L2P391_TANCI</name>
<comment type="caution">
    <text evidence="1">The sequence shown here is derived from an EMBL/GenBank/DDBJ whole genome shotgun (WGS) entry which is preliminary data.</text>
</comment>
<accession>A0A6L2P391</accession>
<gene>
    <name evidence="1" type="ORF">Tci_063710</name>
</gene>
<organism evidence="1">
    <name type="scientific">Tanacetum cinerariifolium</name>
    <name type="common">Dalmatian daisy</name>
    <name type="synonym">Chrysanthemum cinerariifolium</name>
    <dbReference type="NCBI Taxonomy" id="118510"/>
    <lineage>
        <taxon>Eukaryota</taxon>
        <taxon>Viridiplantae</taxon>
        <taxon>Streptophyta</taxon>
        <taxon>Embryophyta</taxon>
        <taxon>Tracheophyta</taxon>
        <taxon>Spermatophyta</taxon>
        <taxon>Magnoliopsida</taxon>
        <taxon>eudicotyledons</taxon>
        <taxon>Gunneridae</taxon>
        <taxon>Pentapetalae</taxon>
        <taxon>asterids</taxon>
        <taxon>campanulids</taxon>
        <taxon>Asterales</taxon>
        <taxon>Asteraceae</taxon>
        <taxon>Asteroideae</taxon>
        <taxon>Anthemideae</taxon>
        <taxon>Anthemidinae</taxon>
        <taxon>Tanacetum</taxon>
    </lineage>
</organism>
<evidence type="ECO:0000313" key="1">
    <source>
        <dbReference type="EMBL" id="GEU91732.1"/>
    </source>
</evidence>
<evidence type="ECO:0008006" key="2">
    <source>
        <dbReference type="Google" id="ProtNLM"/>
    </source>
</evidence>
<dbReference type="EMBL" id="BKCJ010010472">
    <property type="protein sequence ID" value="GEU91732.1"/>
    <property type="molecule type" value="Genomic_DNA"/>
</dbReference>
<sequence length="146" mass="17220">MQDMVAMNQRMNGNGMNQIQNQFTRMTKVEFPKFLGDGVKDWIFRCEQFFSIDEIPENQKFIRLNGENVSWDVYKSGILQRFGSMYDDPISEIRKVKYQTNAKDYQDAYDKLLSRVDISEEDDVRFYLGGLPTEIEIGVRMFRPTT</sequence>
<proteinExistence type="predicted"/>
<protein>
    <recommendedName>
        <fullName evidence="2">Reverse transcriptase domain-containing protein</fullName>
    </recommendedName>
</protein>